<dbReference type="PANTHER" id="PTHR22955:SF69">
    <property type="entry name" value="REVERSE TRANSCRIPTASE_RETROTRANSPOSON-DERIVED PROTEIN RNASE H-LIKE DOMAIN-CONTAINING PROTEIN"/>
    <property type="match status" value="1"/>
</dbReference>
<accession>A0A1B7W9W2</accession>
<dbReference type="InterPro" id="IPR008042">
    <property type="entry name" value="Retrotrans_Pao"/>
</dbReference>
<proteinExistence type="predicted"/>
<organism evidence="1 2">
    <name type="scientific">Aphanizomenon flos-aquae WA102</name>
    <dbReference type="NCBI Taxonomy" id="1710896"/>
    <lineage>
        <taxon>Bacteria</taxon>
        <taxon>Bacillati</taxon>
        <taxon>Cyanobacteriota</taxon>
        <taxon>Cyanophyceae</taxon>
        <taxon>Nostocales</taxon>
        <taxon>Aphanizomenonaceae</taxon>
        <taxon>Aphanizomenon</taxon>
    </lineage>
</organism>
<comment type="caution">
    <text evidence="1">The sequence shown here is derived from an EMBL/GenBank/DDBJ whole genome shotgun (WGS) entry which is preliminary data.</text>
</comment>
<dbReference type="EMBL" id="LJOW01000524">
    <property type="protein sequence ID" value="OBQ33917.1"/>
    <property type="molecule type" value="Genomic_DNA"/>
</dbReference>
<evidence type="ECO:0000313" key="2">
    <source>
        <dbReference type="Proteomes" id="UP000092093"/>
    </source>
</evidence>
<dbReference type="Proteomes" id="UP000092093">
    <property type="component" value="Unassembled WGS sequence"/>
</dbReference>
<dbReference type="Pfam" id="PF05380">
    <property type="entry name" value="Peptidase_A17"/>
    <property type="match status" value="1"/>
</dbReference>
<sequence>TVTLSIREYRYALTKDLSKFYQRVQANPLAQHVRRILWRDGDTTREPDVYVTTTVNFGDKPAGCVAIAALRMTAAKYGDKYPDAQYFLQYRTYVDDATAGADTKERLQELSLELEEIAAHGGFQFKETLMSGDPVDETAALPKVLGLYWNTAEDKLKIDVKVNFSSKVKGAHSDPYVDLEDDPEDFVPEVITKRLLWRVAQAQYDPLGLLCAYTIKFKLLMSNLCTENLKVQWDDALSPDVRRRFMAIMDDMKDLREISFPRSLKPPESRGRWRSDPMLLIFGDGSTEASCALA</sequence>
<gene>
    <name evidence="1" type="ORF">AN484_26975</name>
</gene>
<protein>
    <submittedName>
        <fullName evidence="1">Uncharacterized protein</fullName>
    </submittedName>
</protein>
<dbReference type="PANTHER" id="PTHR22955">
    <property type="entry name" value="RETROTRANSPOSON"/>
    <property type="match status" value="1"/>
</dbReference>
<feature type="non-terminal residue" evidence="1">
    <location>
        <position position="294"/>
    </location>
</feature>
<dbReference type="AlphaFoldDB" id="A0A1B7W9W2"/>
<reference evidence="1 2" key="1">
    <citation type="submission" date="2015-09" db="EMBL/GenBank/DDBJ databases">
        <title>Aphanizomenon flos-aquae WA102.</title>
        <authorList>
            <person name="Driscoll C."/>
        </authorList>
    </citation>
    <scope>NUCLEOTIDE SEQUENCE [LARGE SCALE GENOMIC DNA]</scope>
    <source>
        <strain evidence="1">WA102</strain>
    </source>
</reference>
<evidence type="ECO:0000313" key="1">
    <source>
        <dbReference type="EMBL" id="OBQ33917.1"/>
    </source>
</evidence>
<name>A0A1B7W9W2_APHFL</name>
<feature type="non-terminal residue" evidence="1">
    <location>
        <position position="1"/>
    </location>
</feature>